<gene>
    <name evidence="5" type="ORF">QEH59_01820</name>
</gene>
<feature type="transmembrane region" description="Helical" evidence="4">
    <location>
        <begin position="337"/>
        <end position="358"/>
    </location>
</feature>
<sequence>MDIVNLETIAWRNVRSFTLFRVFFSARFYYPVYALLFLDYGLTLAQFGLLNGIWAATIVLLEVPSGALADTIGRRNLLLLAGVCMLLEMAVLLVAPIDGGGWLFAFFVLNRVLSGTAEAAASGADEALVYDSLKAAGLKDEWPRVLERVQRDTSLAFFFAMMIGAAVYDPRMVNAMLQFVGIDWVVEPAQLVRLPVLLTFFSGVIVFCMALRMRETPRDCALSVRATLVQSWRQTGMAARWIWATPLPFGILLAAMVIDSVVRQFLTLASEYWNVIEWPIATYGLIGSGMSLMGLFVPRVARILTERNTPVWNFLLTAGAVFVGLLGLGLAIPLWGIIPAVFLYASIQLTGFFVSRYLNEAAPSEQRATVLSFRGLSTNFSYGVVSLLYSGSIVWIQARSEGDLSEDRIQDSIFIDSLQAFAWYFVFTVAMVFVIHRWRFGKQRAARSLGV</sequence>
<feature type="transmembrane region" description="Helical" evidence="4">
    <location>
        <begin position="77"/>
        <end position="97"/>
    </location>
</feature>
<organism evidence="5 6">
    <name type="scientific">Thalassobacterium sedimentorum</name>
    <dbReference type="NCBI Taxonomy" id="3041258"/>
    <lineage>
        <taxon>Bacteria</taxon>
        <taxon>Pseudomonadati</taxon>
        <taxon>Verrucomicrobiota</taxon>
        <taxon>Opitutia</taxon>
        <taxon>Puniceicoccales</taxon>
        <taxon>Coraliomargaritaceae</taxon>
        <taxon>Thalassobacterium</taxon>
    </lineage>
</organism>
<accession>A0ABU1AEF3</accession>
<feature type="transmembrane region" description="Helical" evidence="4">
    <location>
        <begin position="44"/>
        <end position="65"/>
    </location>
</feature>
<feature type="transmembrane region" description="Helical" evidence="4">
    <location>
        <begin position="241"/>
        <end position="258"/>
    </location>
</feature>
<proteinExistence type="predicted"/>
<name>A0ABU1AEF3_9BACT</name>
<comment type="caution">
    <text evidence="5">The sequence shown here is derived from an EMBL/GenBank/DDBJ whole genome shotgun (WGS) entry which is preliminary data.</text>
</comment>
<dbReference type="SUPFAM" id="SSF103473">
    <property type="entry name" value="MFS general substrate transporter"/>
    <property type="match status" value="1"/>
</dbReference>
<dbReference type="InterPro" id="IPR011701">
    <property type="entry name" value="MFS"/>
</dbReference>
<evidence type="ECO:0000256" key="1">
    <source>
        <dbReference type="ARBA" id="ARBA00022692"/>
    </source>
</evidence>
<keyword evidence="6" id="KW-1185">Reference proteome</keyword>
<dbReference type="EMBL" id="JARXIC010000002">
    <property type="protein sequence ID" value="MDQ8193145.1"/>
    <property type="molecule type" value="Genomic_DNA"/>
</dbReference>
<keyword evidence="1 4" id="KW-0812">Transmembrane</keyword>
<protein>
    <recommendedName>
        <fullName evidence="7">MFS transporter</fullName>
    </recommendedName>
</protein>
<evidence type="ECO:0000256" key="4">
    <source>
        <dbReference type="SAM" id="Phobius"/>
    </source>
</evidence>
<feature type="transmembrane region" description="Helical" evidence="4">
    <location>
        <begin position="310"/>
        <end position="331"/>
    </location>
</feature>
<keyword evidence="3 4" id="KW-0472">Membrane</keyword>
<dbReference type="Proteomes" id="UP001243717">
    <property type="component" value="Unassembled WGS sequence"/>
</dbReference>
<reference evidence="5 6" key="1">
    <citation type="submission" date="2023-04" db="EMBL/GenBank/DDBJ databases">
        <title>A novel bacteria isolated from coastal sediment.</title>
        <authorList>
            <person name="Liu X.-J."/>
            <person name="Du Z.-J."/>
        </authorList>
    </citation>
    <scope>NUCLEOTIDE SEQUENCE [LARGE SCALE GENOMIC DNA]</scope>
    <source>
        <strain evidence="5 6">SDUM461004</strain>
    </source>
</reference>
<evidence type="ECO:0000256" key="3">
    <source>
        <dbReference type="ARBA" id="ARBA00023136"/>
    </source>
</evidence>
<dbReference type="PANTHER" id="PTHR23530:SF1">
    <property type="entry name" value="PERMEASE, MAJOR FACILITATOR SUPERFAMILY-RELATED"/>
    <property type="match status" value="1"/>
</dbReference>
<dbReference type="Pfam" id="PF07690">
    <property type="entry name" value="MFS_1"/>
    <property type="match status" value="1"/>
</dbReference>
<evidence type="ECO:0008006" key="7">
    <source>
        <dbReference type="Google" id="ProtNLM"/>
    </source>
</evidence>
<feature type="transmembrane region" description="Helical" evidence="4">
    <location>
        <begin position="19"/>
        <end position="38"/>
    </location>
</feature>
<feature type="transmembrane region" description="Helical" evidence="4">
    <location>
        <begin position="379"/>
        <end position="398"/>
    </location>
</feature>
<dbReference type="Gene3D" id="1.20.1250.20">
    <property type="entry name" value="MFS general substrate transporter like domains"/>
    <property type="match status" value="2"/>
</dbReference>
<evidence type="ECO:0000313" key="5">
    <source>
        <dbReference type="EMBL" id="MDQ8193145.1"/>
    </source>
</evidence>
<dbReference type="InterPro" id="IPR036259">
    <property type="entry name" value="MFS_trans_sf"/>
</dbReference>
<dbReference type="InterPro" id="IPR053160">
    <property type="entry name" value="MFS_DHA3_Transporter"/>
</dbReference>
<keyword evidence="2 4" id="KW-1133">Transmembrane helix</keyword>
<evidence type="ECO:0000256" key="2">
    <source>
        <dbReference type="ARBA" id="ARBA00022989"/>
    </source>
</evidence>
<dbReference type="RefSeq" id="WP_308983653.1">
    <property type="nucleotide sequence ID" value="NZ_JARXIC010000002.1"/>
</dbReference>
<feature type="transmembrane region" description="Helical" evidence="4">
    <location>
        <begin position="418"/>
        <end position="438"/>
    </location>
</feature>
<feature type="transmembrane region" description="Helical" evidence="4">
    <location>
        <begin position="278"/>
        <end position="298"/>
    </location>
</feature>
<evidence type="ECO:0000313" key="6">
    <source>
        <dbReference type="Proteomes" id="UP001243717"/>
    </source>
</evidence>
<feature type="transmembrane region" description="Helical" evidence="4">
    <location>
        <begin position="191"/>
        <end position="211"/>
    </location>
</feature>
<dbReference type="PANTHER" id="PTHR23530">
    <property type="entry name" value="TRANSPORT PROTEIN-RELATED"/>
    <property type="match status" value="1"/>
</dbReference>